<evidence type="ECO:0000313" key="4">
    <source>
        <dbReference type="Proteomes" id="UP000013220"/>
    </source>
</evidence>
<feature type="coiled-coil region" evidence="1">
    <location>
        <begin position="20"/>
        <end position="107"/>
    </location>
</feature>
<keyword evidence="4" id="KW-1185">Reference proteome</keyword>
<evidence type="ECO:0000256" key="2">
    <source>
        <dbReference type="SAM" id="SignalP"/>
    </source>
</evidence>
<evidence type="ECO:0000256" key="1">
    <source>
        <dbReference type="SAM" id="Coils"/>
    </source>
</evidence>
<name>N9VB97_9BACT</name>
<dbReference type="PATRIC" id="fig|1188235.3.peg.633"/>
<dbReference type="PROSITE" id="PS51257">
    <property type="entry name" value="PROKAR_LIPOPROTEIN"/>
    <property type="match status" value="1"/>
</dbReference>
<feature type="coiled-coil region" evidence="1">
    <location>
        <begin position="775"/>
        <end position="802"/>
    </location>
</feature>
<evidence type="ECO:0000313" key="3">
    <source>
        <dbReference type="EMBL" id="ENY68958.1"/>
    </source>
</evidence>
<reference evidence="3 4" key="1">
    <citation type="journal article" date="2013" name="Genome Announc.">
        <title>Draft Genome Sequences of Mycoplasma alkalescens, Mycoplasma arginini, and Mycoplasma bovigenitalium, Three Species with Equivocal Pathogenic Status for Cattle.</title>
        <authorList>
            <person name="Manso-Silvan L."/>
            <person name="Tardy F."/>
            <person name="Baranowski E."/>
            <person name="Barre A."/>
            <person name="Blanchard A."/>
            <person name="Breton M."/>
            <person name="Couture C."/>
            <person name="Citti C."/>
            <person name="Dordet-Frisoni E."/>
            <person name="Dupuy V."/>
            <person name="Gaurivaud P."/>
            <person name="Jacob D."/>
            <person name="Lemaitre C."/>
            <person name="Nikolski M."/>
            <person name="Nouvel L.X."/>
            <person name="Poumarat F."/>
            <person name="Thebault P."/>
            <person name="Theil S."/>
            <person name="Thiaucourt F."/>
            <person name="Sirand-Pugnet P."/>
        </authorList>
    </citation>
    <scope>NUCLEOTIDE SEQUENCE [LARGE SCALE GENOMIC DNA]</scope>
    <source>
        <strain evidence="3 4">51080</strain>
    </source>
</reference>
<protein>
    <recommendedName>
        <fullName evidence="5">Lipoprotein</fullName>
    </recommendedName>
</protein>
<dbReference type="RefSeq" id="WP_004421534.1">
    <property type="nucleotide sequence ID" value="NZ_AORH01000034.1"/>
</dbReference>
<organism evidence="3 4">
    <name type="scientific">Mycoplasmopsis bovigenitalium 51080</name>
    <dbReference type="NCBI Taxonomy" id="1188235"/>
    <lineage>
        <taxon>Bacteria</taxon>
        <taxon>Bacillati</taxon>
        <taxon>Mycoplasmatota</taxon>
        <taxon>Mycoplasmoidales</taxon>
        <taxon>Metamycoplasmataceae</taxon>
        <taxon>Mycoplasmopsis</taxon>
    </lineage>
</organism>
<dbReference type="EMBL" id="AORH01000034">
    <property type="protein sequence ID" value="ENY68958.1"/>
    <property type="molecule type" value="Genomic_DNA"/>
</dbReference>
<feature type="signal peptide" evidence="2">
    <location>
        <begin position="1"/>
        <end position="20"/>
    </location>
</feature>
<sequence>MKRKLLILAPILATSTVALAASCTNKNDQTDKELAELKLRISRLNSDYATEKLELQKQLEALKARLSVEISDKDQKDSTIADLQKQLEELQKQVETAEGKKVKKNNLSARTLYGELVKFLAEDFPKTMQDQNPEAFNSNKDLFNRISESVKLSAEEFKTTPEDFKHVFTWQNAIFYNLNRAQLVAKFIDDPSNPVTVLTPKSQLMDELFNWRIKDLDRIIQELSYDSYKNDKKDELIAQVNDAKEKYQKAKDESSLFAHQIAKWFELERESSDETEGPIRDIVNFASPQYRSLLPKFNLPTFKISLFPVYRQIVDDEFKAGVKKELLELNDLYKSWLSNSGFNYIYSIRYYDLYKKAKVVTDTIKTIAQDSENINYYNEFNTWNDLKEFVNEAKLTLLDAGYVNYKSEKTMIDSLVDQQLNRSVSNTYAKMFINKYQSKSNSDDKDATYLWTDFFKKYHQLITQIFSSKKSTFVESYDRYAKYLILKKQVYFSEQLINLFKNLGENIEEPELKSLLRWDNSEKFDKQIKKQEEIVRSSKEFMTEIKNGIDKLKFNSQESNTENVALVHKNAVDFQNLLKTKLSNDGDWIYYFAGEEHLAEELQKIIDSHVALIVKLFEKQQKTSEDVKEINESHKKIVSKILGNSSDDETEVSTLFGKFNKGLLSENYRLVGDEYNKQISIFEEIIKSLKQEDGDLKSKVESILKKLETITEYGNDWYGLYFSSRDEIHETLNSKLKELLELNTTNKKEDLKNKTNEFISLIGDKSDGLVKKGLLSDLFELMENWESEIDNIKRRKQRSIETAKYVPGQELFVLLRYWNSKLLSKTQSSLPDEKTHPDKDLSKFLNKLFKDVVNKPQFKAITSVKGTDSYFDTEESAGSTPSSVYKEFKELEEKYAESILLFIKSSGREQSEAKKILQESRANYYNFLNVLRDKKIYLADQWIRFSADKYINNQGDIEHFVAATLLGFAADAYALSDMIDNFANKKFYEE</sequence>
<dbReference type="STRING" id="1188235.MBVG_6270"/>
<dbReference type="AlphaFoldDB" id="N9VB97"/>
<proteinExistence type="predicted"/>
<dbReference type="eggNOG" id="ENOG5032ETB">
    <property type="taxonomic scope" value="Bacteria"/>
</dbReference>
<feature type="chain" id="PRO_5004155332" description="Lipoprotein" evidence="2">
    <location>
        <begin position="21"/>
        <end position="990"/>
    </location>
</feature>
<evidence type="ECO:0008006" key="5">
    <source>
        <dbReference type="Google" id="ProtNLM"/>
    </source>
</evidence>
<dbReference type="Proteomes" id="UP000013220">
    <property type="component" value="Unassembled WGS sequence"/>
</dbReference>
<keyword evidence="1" id="KW-0175">Coiled coil</keyword>
<dbReference type="OrthoDB" id="401357at2"/>
<accession>N9VB97</accession>
<comment type="caution">
    <text evidence="3">The sequence shown here is derived from an EMBL/GenBank/DDBJ whole genome shotgun (WGS) entry which is preliminary data.</text>
</comment>
<gene>
    <name evidence="3" type="ORF">MBVG_6270</name>
</gene>
<keyword evidence="2" id="KW-0732">Signal</keyword>